<name>I0K791_9BACT</name>
<dbReference type="AlphaFoldDB" id="I0K791"/>
<evidence type="ECO:0000313" key="3">
    <source>
        <dbReference type="Proteomes" id="UP000011058"/>
    </source>
</evidence>
<dbReference type="Pfam" id="PF20243">
    <property type="entry name" value="MbnP"/>
    <property type="match status" value="1"/>
</dbReference>
<dbReference type="PROSITE" id="PS51257">
    <property type="entry name" value="PROKAR_LIPOPROTEIN"/>
    <property type="match status" value="1"/>
</dbReference>
<evidence type="ECO:0000313" key="2">
    <source>
        <dbReference type="EMBL" id="CCG99994.1"/>
    </source>
</evidence>
<dbReference type="InterPro" id="IPR046863">
    <property type="entry name" value="MbnP-like_dom"/>
</dbReference>
<sequence>MITKSFTQVLGTALVAGVLLVACSKERIDTVDPNVKNKVSLDFENRVGDQKLVLGTPAYKNAAGEPFAVTRFNYFVSNIRLKNENGTVLTFPNQYFLVRQTDASSQKITLNDVPSGNYTELSFMVGVDSLKSISPVAERTGVLDPTSYGDDGMYWSWNSGYIFMKLEGTSTAIPTTASANQAFAIHVGGFGGGWNGAAKTANNLRTVTVPITTPATVRGNIAPEIHLFVDALNIFDGPTKLSLAKTTAIHSPAVAGPVADNYKTMFQVDHVHNVNQ</sequence>
<accession>I0K791</accession>
<dbReference type="KEGG" id="fae:FAES_1985"/>
<dbReference type="STRING" id="1166018.FAES_1985"/>
<reference evidence="2 3" key="1">
    <citation type="journal article" date="2012" name="J. Bacteriol.">
        <title>Genome Sequence of Fibrella aestuarina BUZ 2T, a Filamentous Marine Bacterium.</title>
        <authorList>
            <person name="Filippini M."/>
            <person name="Qi W."/>
            <person name="Blom J."/>
            <person name="Goesmann A."/>
            <person name="Smits T.H."/>
            <person name="Bagheri H.C."/>
        </authorList>
    </citation>
    <scope>NUCLEOTIDE SEQUENCE [LARGE SCALE GENOMIC DNA]</scope>
    <source>
        <strain evidence="3">BUZ 2T</strain>
    </source>
</reference>
<evidence type="ECO:0000259" key="1">
    <source>
        <dbReference type="Pfam" id="PF20243"/>
    </source>
</evidence>
<dbReference type="HOGENOM" id="CLU_069557_0_0_10"/>
<proteinExistence type="predicted"/>
<organism evidence="2 3">
    <name type="scientific">Fibrella aestuarina BUZ 2</name>
    <dbReference type="NCBI Taxonomy" id="1166018"/>
    <lineage>
        <taxon>Bacteria</taxon>
        <taxon>Pseudomonadati</taxon>
        <taxon>Bacteroidota</taxon>
        <taxon>Cytophagia</taxon>
        <taxon>Cytophagales</taxon>
        <taxon>Spirosomataceae</taxon>
        <taxon>Fibrella</taxon>
    </lineage>
</organism>
<dbReference type="RefSeq" id="WP_015331093.1">
    <property type="nucleotide sequence ID" value="NC_020054.1"/>
</dbReference>
<dbReference type="Proteomes" id="UP000011058">
    <property type="component" value="Chromosome"/>
</dbReference>
<protein>
    <recommendedName>
        <fullName evidence="1">Copper-binding protein MbnP-like domain-containing protein</fullName>
    </recommendedName>
</protein>
<gene>
    <name evidence="2" type="ORF">FAES_1985</name>
</gene>
<dbReference type="EMBL" id="HE796683">
    <property type="protein sequence ID" value="CCG99994.1"/>
    <property type="molecule type" value="Genomic_DNA"/>
</dbReference>
<dbReference type="eggNOG" id="ENOG502ZB53">
    <property type="taxonomic scope" value="Bacteria"/>
</dbReference>
<dbReference type="PATRIC" id="fig|1166018.3.peg.3730"/>
<feature type="domain" description="Copper-binding protein MbnP-like" evidence="1">
    <location>
        <begin position="37"/>
        <end position="247"/>
    </location>
</feature>
<dbReference type="OrthoDB" id="1422031at2"/>
<keyword evidence="3" id="KW-1185">Reference proteome</keyword>